<sequence length="474" mass="54268">LKNMEFLFLYMFLLVILFVFLPLKLFTYKQKSQSINLPLGKTGWPIIGESLDFVSARRKGTPEKFINDRMRAFSPEIFKTSLLGEPTAVFCNPAGNKFLFSNENKLVHSWWPSTINKIFPSGQHSSSKEEAKKLRRMLPGFFKPESLQRYVHIMDLMAKEHLETSWDNNKEVVVLPLAKNLTFSLACKLFLSINDPVHVAKFLEPFSKLAHGIMSIPIDLPGTDFNTAIKASNTIRKEILSIMKQRKVDLAEKKASPTQDILSYMLVTTNEDGEYMDDLGIIDKILALLIGGHDTVSSAITSIVKYLAELPHVYNEVLREQTEIANSKKAGELLNWEDIQKMKYSWNVACEALRLDPPVQGSFREALTDFTYLGFSIPKGWKLYWTNSSTHKNPDYFPDPQKFDPSRFEGNGPAPYTFVPFGGGPRMCPGKEYARLEILAFMHHVVRKYKWKKVYPKISTKELQVRLHPQKMIT</sequence>
<evidence type="ECO:0000313" key="11">
    <source>
        <dbReference type="EMBL" id="KAF6167338.1"/>
    </source>
</evidence>
<evidence type="ECO:0000313" key="12">
    <source>
        <dbReference type="Proteomes" id="UP000541444"/>
    </source>
</evidence>
<dbReference type="Pfam" id="PF00067">
    <property type="entry name" value="p450"/>
    <property type="match status" value="1"/>
</dbReference>
<dbReference type="AlphaFoldDB" id="A0A7J7NKB3"/>
<dbReference type="OrthoDB" id="1372046at2759"/>
<dbReference type="GO" id="GO:0016125">
    <property type="term" value="P:sterol metabolic process"/>
    <property type="evidence" value="ECO:0007669"/>
    <property type="project" value="TreeGrafter"/>
</dbReference>
<evidence type="ECO:0000256" key="9">
    <source>
        <dbReference type="RuleBase" id="RU000461"/>
    </source>
</evidence>
<keyword evidence="6 8" id="KW-0408">Iron</keyword>
<keyword evidence="4 8" id="KW-0479">Metal-binding</keyword>
<reference evidence="11 12" key="1">
    <citation type="journal article" date="2020" name="IScience">
        <title>Genome Sequencing of the Endangered Kingdonia uniflora (Circaeasteraceae, Ranunculales) Reveals Potential Mechanisms of Evolutionary Specialization.</title>
        <authorList>
            <person name="Sun Y."/>
            <person name="Deng T."/>
            <person name="Zhang A."/>
            <person name="Moore M.J."/>
            <person name="Landis J.B."/>
            <person name="Lin N."/>
            <person name="Zhang H."/>
            <person name="Zhang X."/>
            <person name="Huang J."/>
            <person name="Zhang X."/>
            <person name="Sun H."/>
            <person name="Wang H."/>
        </authorList>
    </citation>
    <scope>NUCLEOTIDE SEQUENCE [LARGE SCALE GENOMIC DNA]</scope>
    <source>
        <strain evidence="11">TB1705</strain>
        <tissue evidence="11">Leaf</tissue>
    </source>
</reference>
<evidence type="ECO:0000256" key="8">
    <source>
        <dbReference type="PIRSR" id="PIRSR602401-1"/>
    </source>
</evidence>
<dbReference type="InterPro" id="IPR036396">
    <property type="entry name" value="Cyt_P450_sf"/>
</dbReference>
<dbReference type="GO" id="GO:0016705">
    <property type="term" value="F:oxidoreductase activity, acting on paired donors, with incorporation or reduction of molecular oxygen"/>
    <property type="evidence" value="ECO:0007669"/>
    <property type="project" value="InterPro"/>
</dbReference>
<evidence type="ECO:0000256" key="6">
    <source>
        <dbReference type="ARBA" id="ARBA00023004"/>
    </source>
</evidence>
<comment type="caution">
    <text evidence="11">The sequence shown here is derived from an EMBL/GenBank/DDBJ whole genome shotgun (WGS) entry which is preliminary data.</text>
</comment>
<comment type="similarity">
    <text evidence="2 9">Belongs to the cytochrome P450 family.</text>
</comment>
<evidence type="ECO:0000256" key="7">
    <source>
        <dbReference type="ARBA" id="ARBA00023033"/>
    </source>
</evidence>
<dbReference type="PRINTS" id="PR00463">
    <property type="entry name" value="EP450I"/>
</dbReference>
<dbReference type="SUPFAM" id="SSF48264">
    <property type="entry name" value="Cytochrome P450"/>
    <property type="match status" value="1"/>
</dbReference>
<keyword evidence="7 9" id="KW-0503">Monooxygenase</keyword>
<keyword evidence="3 8" id="KW-0349">Heme</keyword>
<keyword evidence="10" id="KW-0812">Transmembrane</keyword>
<dbReference type="PANTHER" id="PTHR24286">
    <property type="entry name" value="CYTOCHROME P450 26"/>
    <property type="match status" value="1"/>
</dbReference>
<dbReference type="InterPro" id="IPR017972">
    <property type="entry name" value="Cyt_P450_CS"/>
</dbReference>
<evidence type="ECO:0008006" key="13">
    <source>
        <dbReference type="Google" id="ProtNLM"/>
    </source>
</evidence>
<keyword evidence="5 9" id="KW-0560">Oxidoreductase</keyword>
<feature type="binding site" description="axial binding residue" evidence="8">
    <location>
        <position position="428"/>
    </location>
    <ligand>
        <name>heme</name>
        <dbReference type="ChEBI" id="CHEBI:30413"/>
    </ligand>
    <ligandPart>
        <name>Fe</name>
        <dbReference type="ChEBI" id="CHEBI:18248"/>
    </ligandPart>
</feature>
<dbReference type="EMBL" id="JACGCM010000760">
    <property type="protein sequence ID" value="KAF6167338.1"/>
    <property type="molecule type" value="Genomic_DNA"/>
</dbReference>
<keyword evidence="12" id="KW-1185">Reference proteome</keyword>
<keyword evidence="10" id="KW-0472">Membrane</keyword>
<evidence type="ECO:0000256" key="10">
    <source>
        <dbReference type="SAM" id="Phobius"/>
    </source>
</evidence>
<dbReference type="PRINTS" id="PR00385">
    <property type="entry name" value="P450"/>
</dbReference>
<dbReference type="Gene3D" id="1.10.630.10">
    <property type="entry name" value="Cytochrome P450"/>
    <property type="match status" value="1"/>
</dbReference>
<evidence type="ECO:0000256" key="2">
    <source>
        <dbReference type="ARBA" id="ARBA00010617"/>
    </source>
</evidence>
<proteinExistence type="inferred from homology"/>
<dbReference type="Proteomes" id="UP000541444">
    <property type="component" value="Unassembled WGS sequence"/>
</dbReference>
<dbReference type="InterPro" id="IPR001128">
    <property type="entry name" value="Cyt_P450"/>
</dbReference>
<evidence type="ECO:0000256" key="3">
    <source>
        <dbReference type="ARBA" id="ARBA00022617"/>
    </source>
</evidence>
<dbReference type="FunFam" id="1.10.630.10:FF:000022">
    <property type="entry name" value="Taxadiene 5-alpha hydroxylase"/>
    <property type="match status" value="1"/>
</dbReference>
<accession>A0A7J7NKB3</accession>
<dbReference type="GO" id="GO:0004497">
    <property type="term" value="F:monooxygenase activity"/>
    <property type="evidence" value="ECO:0007669"/>
    <property type="project" value="UniProtKB-KW"/>
</dbReference>
<dbReference type="PROSITE" id="PS00086">
    <property type="entry name" value="CYTOCHROME_P450"/>
    <property type="match status" value="1"/>
</dbReference>
<protein>
    <recommendedName>
        <fullName evidence="13">Beta-amyrin 28-oxidase</fullName>
    </recommendedName>
</protein>
<dbReference type="GO" id="GO:0005506">
    <property type="term" value="F:iron ion binding"/>
    <property type="evidence" value="ECO:0007669"/>
    <property type="project" value="InterPro"/>
</dbReference>
<evidence type="ECO:0000256" key="5">
    <source>
        <dbReference type="ARBA" id="ARBA00023002"/>
    </source>
</evidence>
<comment type="cofactor">
    <cofactor evidence="1 8">
        <name>heme</name>
        <dbReference type="ChEBI" id="CHEBI:30413"/>
    </cofactor>
</comment>
<name>A0A7J7NKB3_9MAGN</name>
<evidence type="ECO:0000256" key="1">
    <source>
        <dbReference type="ARBA" id="ARBA00001971"/>
    </source>
</evidence>
<keyword evidence="10" id="KW-1133">Transmembrane helix</keyword>
<dbReference type="GO" id="GO:0044550">
    <property type="term" value="P:secondary metabolite biosynthetic process"/>
    <property type="evidence" value="ECO:0007669"/>
    <property type="project" value="UniProtKB-ARBA"/>
</dbReference>
<feature type="transmembrane region" description="Helical" evidence="10">
    <location>
        <begin position="6"/>
        <end position="26"/>
    </location>
</feature>
<gene>
    <name evidence="11" type="ORF">GIB67_043199</name>
</gene>
<feature type="non-terminal residue" evidence="11">
    <location>
        <position position="1"/>
    </location>
</feature>
<organism evidence="11 12">
    <name type="scientific">Kingdonia uniflora</name>
    <dbReference type="NCBI Taxonomy" id="39325"/>
    <lineage>
        <taxon>Eukaryota</taxon>
        <taxon>Viridiplantae</taxon>
        <taxon>Streptophyta</taxon>
        <taxon>Embryophyta</taxon>
        <taxon>Tracheophyta</taxon>
        <taxon>Spermatophyta</taxon>
        <taxon>Magnoliopsida</taxon>
        <taxon>Ranunculales</taxon>
        <taxon>Circaeasteraceae</taxon>
        <taxon>Kingdonia</taxon>
    </lineage>
</organism>
<dbReference type="GO" id="GO:0020037">
    <property type="term" value="F:heme binding"/>
    <property type="evidence" value="ECO:0007669"/>
    <property type="project" value="InterPro"/>
</dbReference>
<dbReference type="PANTHER" id="PTHR24286:SF384">
    <property type="entry name" value="P450, PUTATIVE (EUROFUNG)-RELATED"/>
    <property type="match status" value="1"/>
</dbReference>
<evidence type="ECO:0000256" key="4">
    <source>
        <dbReference type="ARBA" id="ARBA00022723"/>
    </source>
</evidence>
<dbReference type="CDD" id="cd11043">
    <property type="entry name" value="CYP90-like"/>
    <property type="match status" value="1"/>
</dbReference>
<dbReference type="InterPro" id="IPR002401">
    <property type="entry name" value="Cyt_P450_E_grp-I"/>
</dbReference>